<evidence type="ECO:0000313" key="2">
    <source>
        <dbReference type="EMBL" id="SOD97325.1"/>
    </source>
</evidence>
<dbReference type="InterPro" id="IPR050855">
    <property type="entry name" value="NDM-1-like"/>
</dbReference>
<sequence>MLRQVADGVLVHRSELLRNNTVVVQGRAGVLLVDPGITGAEMTCLANDLRGLGQEVVAGFATHPDWDHVLWHAAFGAAPRYGTARCAVFLRDLLSHADWPARVAEGLPPEIADDIPLGGFGLVTGLPAGTARIPWDGPEVRIIEHPAHAEGHAALVIGGREIEGQHVLVAGDMLSDVLVPFPDLDAADPIEDYLEGLRRLEAVAGDVEVLVPGHGSVGGPDQVRARIELDRAYVQALGDGRAPEDPRTGPSATFGRGWLPGVQAWQVEQLARTRAQDRTLD</sequence>
<dbReference type="Gene3D" id="3.60.15.10">
    <property type="entry name" value="Ribonuclease Z/Hydroxyacylglutathione hydrolase-like"/>
    <property type="match status" value="1"/>
</dbReference>
<reference evidence="3" key="1">
    <citation type="submission" date="2017-09" db="EMBL/GenBank/DDBJ databases">
        <authorList>
            <person name="Varghese N."/>
            <person name="Submissions S."/>
        </authorList>
    </citation>
    <scope>NUCLEOTIDE SEQUENCE [LARGE SCALE GENOMIC DNA]</scope>
    <source>
        <strain evidence="3">DSM 44270</strain>
    </source>
</reference>
<dbReference type="AlphaFoldDB" id="A0A286GP55"/>
<feature type="domain" description="Metallo-beta-lactamase" evidence="1">
    <location>
        <begin position="18"/>
        <end position="214"/>
    </location>
</feature>
<evidence type="ECO:0000259" key="1">
    <source>
        <dbReference type="SMART" id="SM00849"/>
    </source>
</evidence>
<accession>A0A286GP55</accession>
<keyword evidence="3" id="KW-1185">Reference proteome</keyword>
<organism evidence="2 3">
    <name type="scientific">Blastococcus haudaquaticus</name>
    <dbReference type="NCBI Taxonomy" id="1938745"/>
    <lineage>
        <taxon>Bacteria</taxon>
        <taxon>Bacillati</taxon>
        <taxon>Actinomycetota</taxon>
        <taxon>Actinomycetes</taxon>
        <taxon>Geodermatophilales</taxon>
        <taxon>Geodermatophilaceae</taxon>
        <taxon>Blastococcus</taxon>
    </lineage>
</organism>
<proteinExistence type="predicted"/>
<dbReference type="PANTHER" id="PTHR42951">
    <property type="entry name" value="METALLO-BETA-LACTAMASE DOMAIN-CONTAINING"/>
    <property type="match status" value="1"/>
</dbReference>
<dbReference type="Pfam" id="PF00753">
    <property type="entry name" value="Lactamase_B"/>
    <property type="match status" value="1"/>
</dbReference>
<dbReference type="InterPro" id="IPR036866">
    <property type="entry name" value="RibonucZ/Hydroxyglut_hydro"/>
</dbReference>
<dbReference type="OrthoDB" id="3813329at2"/>
<gene>
    <name evidence="2" type="ORF">SAMN06272739_1422</name>
</gene>
<dbReference type="Proteomes" id="UP000219482">
    <property type="component" value="Unassembled WGS sequence"/>
</dbReference>
<dbReference type="PANTHER" id="PTHR42951:SF22">
    <property type="entry name" value="METALLO BETA-LACTAMASE SUPERFAMILY LIPOPROTEIN"/>
    <property type="match status" value="1"/>
</dbReference>
<dbReference type="EMBL" id="OCNK01000002">
    <property type="protein sequence ID" value="SOD97325.1"/>
    <property type="molecule type" value="Genomic_DNA"/>
</dbReference>
<name>A0A286GP55_9ACTN</name>
<evidence type="ECO:0000313" key="3">
    <source>
        <dbReference type="Proteomes" id="UP000219482"/>
    </source>
</evidence>
<dbReference type="SMART" id="SM00849">
    <property type="entry name" value="Lactamase_B"/>
    <property type="match status" value="1"/>
</dbReference>
<dbReference type="SUPFAM" id="SSF56281">
    <property type="entry name" value="Metallo-hydrolase/oxidoreductase"/>
    <property type="match status" value="1"/>
</dbReference>
<protein>
    <submittedName>
        <fullName evidence="2">Glyoxylase, beta-lactamase superfamily II</fullName>
    </submittedName>
</protein>
<dbReference type="InterPro" id="IPR001279">
    <property type="entry name" value="Metallo-B-lactamas"/>
</dbReference>
<dbReference type="RefSeq" id="WP_097183238.1">
    <property type="nucleotide sequence ID" value="NZ_OCNK01000002.1"/>
</dbReference>